<reference evidence="1" key="1">
    <citation type="submission" date="2021-02" db="EMBL/GenBank/DDBJ databases">
        <authorList>
            <person name="Dougan E. K."/>
            <person name="Rhodes N."/>
            <person name="Thang M."/>
            <person name="Chan C."/>
        </authorList>
    </citation>
    <scope>NUCLEOTIDE SEQUENCE</scope>
</reference>
<dbReference type="Proteomes" id="UP000604046">
    <property type="component" value="Unassembled WGS sequence"/>
</dbReference>
<keyword evidence="2" id="KW-1185">Reference proteome</keyword>
<gene>
    <name evidence="1" type="ORF">SNAT2548_LOCUS24676</name>
</gene>
<protein>
    <submittedName>
        <fullName evidence="1">Uncharacterized protein</fullName>
    </submittedName>
</protein>
<proteinExistence type="predicted"/>
<dbReference type="AlphaFoldDB" id="A0A812RSJ3"/>
<organism evidence="1 2">
    <name type="scientific">Symbiodinium natans</name>
    <dbReference type="NCBI Taxonomy" id="878477"/>
    <lineage>
        <taxon>Eukaryota</taxon>
        <taxon>Sar</taxon>
        <taxon>Alveolata</taxon>
        <taxon>Dinophyceae</taxon>
        <taxon>Suessiales</taxon>
        <taxon>Symbiodiniaceae</taxon>
        <taxon>Symbiodinium</taxon>
    </lineage>
</organism>
<name>A0A812RSJ3_9DINO</name>
<comment type="caution">
    <text evidence="1">The sequence shown here is derived from an EMBL/GenBank/DDBJ whole genome shotgun (WGS) entry which is preliminary data.</text>
</comment>
<evidence type="ECO:0000313" key="2">
    <source>
        <dbReference type="Proteomes" id="UP000604046"/>
    </source>
</evidence>
<accession>A0A812RSJ3</accession>
<dbReference type="EMBL" id="CAJNDS010002366">
    <property type="protein sequence ID" value="CAE7450967.1"/>
    <property type="molecule type" value="Genomic_DNA"/>
</dbReference>
<evidence type="ECO:0000313" key="1">
    <source>
        <dbReference type="EMBL" id="CAE7450967.1"/>
    </source>
</evidence>
<sequence>MDSCSEACGTSKAYGLCQQDHANVAWPSWLQGPQLEPQRRIRGSDILPFALCLRIPLQRALSMLTELSRDSVNTHSGEAHFWAHPEDPTAPSCSSIRAISSVQAGSELKDSRSLDSIRCHWGQKRLPGNRLAPQSLAGTWVY</sequence>